<evidence type="ECO:0000256" key="1">
    <source>
        <dbReference type="SAM" id="Phobius"/>
    </source>
</evidence>
<dbReference type="PROSITE" id="PS51257">
    <property type="entry name" value="PROKAR_LIPOPROTEIN"/>
    <property type="match status" value="1"/>
</dbReference>
<accession>A0A0P7ZLB7</accession>
<dbReference type="CDD" id="cd05379">
    <property type="entry name" value="CAP_bacterial"/>
    <property type="match status" value="1"/>
</dbReference>
<sequence>MQGNKILIGSLIIILATFTAGCTSYIGDSSYKMHFFVNETFEPLEGNVYNNDNLLGFTTNGSLVTTIEKLRPGLVSINGTYNNQAFEFFFEFPKDSLNYSGMNFSLHRNELNKAIFNASFIDIQKIESEIFDNINEERKISGTDTLKWNAEIAQVARNYSKTLSIEGFAHKDLEGRSVGDRLRENRIFYTIVAEDLYMIEGLSDEGNMSRAIVDGWMKSPGHRSPIVDRDRLFSDGGAGVYCEKKNCYAVMVFASLEHDQNIKLDHGYLTFIYLYDPSYPFDFDVPVSIDISSTEYIDIYLVPGREQYDNFLKNRNINSISESKQVKTFSCKATAKKGEGIIIQSTMGTADIDVHFRYS</sequence>
<dbReference type="AlphaFoldDB" id="A0A0P7ZLB7"/>
<dbReference type="PANTHER" id="PTHR31157">
    <property type="entry name" value="SCP DOMAIN-CONTAINING PROTEIN"/>
    <property type="match status" value="1"/>
</dbReference>
<evidence type="ECO:0000259" key="2">
    <source>
        <dbReference type="Pfam" id="PF00188"/>
    </source>
</evidence>
<keyword evidence="1" id="KW-1133">Transmembrane helix</keyword>
<reference evidence="3 4" key="1">
    <citation type="submission" date="2015-09" db="EMBL/GenBank/DDBJ databases">
        <title>A metagenomics-based metabolic model of nitrate-dependent anaerobic oxidation of methane by Methanoperedens-like archaea.</title>
        <authorList>
            <person name="Arshad A."/>
            <person name="Speth D.R."/>
            <person name="De Graaf R.M."/>
            <person name="Op Den Camp H.J."/>
            <person name="Jetten M.S."/>
            <person name="Welte C.U."/>
        </authorList>
    </citation>
    <scope>NUCLEOTIDE SEQUENCE [LARGE SCALE GENOMIC DNA]</scope>
</reference>
<dbReference type="Pfam" id="PF00188">
    <property type="entry name" value="CAP"/>
    <property type="match status" value="1"/>
</dbReference>
<dbReference type="EMBL" id="LKCM01000042">
    <property type="protein sequence ID" value="KPQ44916.1"/>
    <property type="molecule type" value="Genomic_DNA"/>
</dbReference>
<dbReference type="Gene3D" id="3.40.33.10">
    <property type="entry name" value="CAP"/>
    <property type="match status" value="1"/>
</dbReference>
<organism evidence="3 4">
    <name type="scientific">Candidatus Methanoperedens nitratireducens</name>
    <dbReference type="NCBI Taxonomy" id="1392998"/>
    <lineage>
        <taxon>Archaea</taxon>
        <taxon>Methanobacteriati</taxon>
        <taxon>Methanobacteriota</taxon>
        <taxon>Stenosarchaea group</taxon>
        <taxon>Methanomicrobia</taxon>
        <taxon>Methanosarcinales</taxon>
        <taxon>ANME-2 cluster</taxon>
        <taxon>Candidatus Methanoperedentaceae</taxon>
        <taxon>Candidatus Methanoperedens</taxon>
    </lineage>
</organism>
<keyword evidence="1" id="KW-0472">Membrane</keyword>
<dbReference type="InterPro" id="IPR035940">
    <property type="entry name" value="CAP_sf"/>
</dbReference>
<keyword evidence="1" id="KW-0812">Transmembrane</keyword>
<feature type="transmembrane region" description="Helical" evidence="1">
    <location>
        <begin position="6"/>
        <end position="26"/>
    </location>
</feature>
<dbReference type="SUPFAM" id="SSF55797">
    <property type="entry name" value="PR-1-like"/>
    <property type="match status" value="1"/>
</dbReference>
<feature type="domain" description="SCP" evidence="2">
    <location>
        <begin position="132"/>
        <end position="251"/>
    </location>
</feature>
<protein>
    <submittedName>
        <fullName evidence="3">Cysteine-rich secretory protein family protein</fullName>
    </submittedName>
</protein>
<dbReference type="Proteomes" id="UP000050360">
    <property type="component" value="Unassembled WGS sequence"/>
</dbReference>
<dbReference type="InterPro" id="IPR014044">
    <property type="entry name" value="CAP_dom"/>
</dbReference>
<gene>
    <name evidence="3" type="ORF">MPEBLZ_00499</name>
</gene>
<comment type="caution">
    <text evidence="3">The sequence shown here is derived from an EMBL/GenBank/DDBJ whole genome shotgun (WGS) entry which is preliminary data.</text>
</comment>
<evidence type="ECO:0000313" key="4">
    <source>
        <dbReference type="Proteomes" id="UP000050360"/>
    </source>
</evidence>
<dbReference type="PANTHER" id="PTHR31157:SF1">
    <property type="entry name" value="SCP DOMAIN-CONTAINING PROTEIN"/>
    <property type="match status" value="1"/>
</dbReference>
<proteinExistence type="predicted"/>
<name>A0A0P7ZLB7_9EURY</name>
<evidence type="ECO:0000313" key="3">
    <source>
        <dbReference type="EMBL" id="KPQ44916.1"/>
    </source>
</evidence>